<dbReference type="OMA" id="RCADPLN"/>
<evidence type="ECO:0000313" key="2">
    <source>
        <dbReference type="EMBL" id="KIS69627.1"/>
    </source>
</evidence>
<dbReference type="OrthoDB" id="64477at2759"/>
<dbReference type="AlphaFoldDB" id="A0A0D1C851"/>
<dbReference type="KEGG" id="uma:UMAG_02162"/>
<dbReference type="GeneID" id="23562974"/>
<proteinExistence type="predicted"/>
<dbReference type="Pfam" id="PF13302">
    <property type="entry name" value="Acetyltransf_3"/>
    <property type="match status" value="1"/>
</dbReference>
<reference evidence="2 3" key="1">
    <citation type="journal article" date="2006" name="Nature">
        <title>Insights from the genome of the biotrophic fungal plant pathogen Ustilago maydis.</title>
        <authorList>
            <person name="Kamper J."/>
            <person name="Kahmann R."/>
            <person name="Bolker M."/>
            <person name="Ma L.J."/>
            <person name="Brefort T."/>
            <person name="Saville B.J."/>
            <person name="Banuett F."/>
            <person name="Kronstad J.W."/>
            <person name="Gold S.E."/>
            <person name="Muller O."/>
            <person name="Perlin M.H."/>
            <person name="Wosten H.A."/>
            <person name="de Vries R."/>
            <person name="Ruiz-Herrera J."/>
            <person name="Reynaga-Pena C.G."/>
            <person name="Snetselaar K."/>
            <person name="McCann M."/>
            <person name="Perez-Martin J."/>
            <person name="Feldbrugge M."/>
            <person name="Basse C.W."/>
            <person name="Steinberg G."/>
            <person name="Ibeas J.I."/>
            <person name="Holloman W."/>
            <person name="Guzman P."/>
            <person name="Farman M."/>
            <person name="Stajich J.E."/>
            <person name="Sentandreu R."/>
            <person name="Gonzalez-Prieto J.M."/>
            <person name="Kennell J.C."/>
            <person name="Molina L."/>
            <person name="Schirawski J."/>
            <person name="Mendoza-Mendoza A."/>
            <person name="Greilinger D."/>
            <person name="Munch K."/>
            <person name="Rossel N."/>
            <person name="Scherer M."/>
            <person name="Vranes M."/>
            <person name="Ladendorf O."/>
            <person name="Vincon V."/>
            <person name="Fuchs U."/>
            <person name="Sandrock B."/>
            <person name="Meng S."/>
            <person name="Ho E.C."/>
            <person name="Cahill M.J."/>
            <person name="Boyce K.J."/>
            <person name="Klose J."/>
            <person name="Klosterman S.J."/>
            <person name="Deelstra H.J."/>
            <person name="Ortiz-Castellanos L."/>
            <person name="Li W."/>
            <person name="Sanchez-Alonso P."/>
            <person name="Schreier P.H."/>
            <person name="Hauser-Hahn I."/>
            <person name="Vaupel M."/>
            <person name="Koopmann E."/>
            <person name="Friedrich G."/>
            <person name="Voss H."/>
            <person name="Schluter T."/>
            <person name="Margolis J."/>
            <person name="Platt D."/>
            <person name="Swimmer C."/>
            <person name="Gnirke A."/>
            <person name="Chen F."/>
            <person name="Vysotskaia V."/>
            <person name="Mannhaupt G."/>
            <person name="Guldener U."/>
            <person name="Munsterkotter M."/>
            <person name="Haase D."/>
            <person name="Oesterheld M."/>
            <person name="Mewes H.W."/>
            <person name="Mauceli E.W."/>
            <person name="DeCaprio D."/>
            <person name="Wade C.M."/>
            <person name="Butler J."/>
            <person name="Young S."/>
            <person name="Jaffe D.B."/>
            <person name="Calvo S."/>
            <person name="Nusbaum C."/>
            <person name="Galagan J."/>
            <person name="Birren B.W."/>
        </authorList>
    </citation>
    <scope>NUCLEOTIDE SEQUENCE [LARGE SCALE GENOMIC DNA]</scope>
    <source>
        <strain evidence="3">DSM 14603 / FGSC 9021 / UM521</strain>
    </source>
</reference>
<protein>
    <recommendedName>
        <fullName evidence="1">N-acetyltransferase domain-containing protein</fullName>
    </recommendedName>
</protein>
<dbReference type="GO" id="GO:0008999">
    <property type="term" value="F:protein-N-terminal-alanine acetyltransferase activity"/>
    <property type="evidence" value="ECO:0000318"/>
    <property type="project" value="GO_Central"/>
</dbReference>
<dbReference type="InParanoid" id="A0A0D1C851"/>
<name>A0A0D1C851_MYCMD</name>
<keyword evidence="3" id="KW-1185">Reference proteome</keyword>
<dbReference type="InterPro" id="IPR000182">
    <property type="entry name" value="GNAT_dom"/>
</dbReference>
<dbReference type="EMBL" id="CM003144">
    <property type="protein sequence ID" value="KIS69627.1"/>
    <property type="molecule type" value="Genomic_DNA"/>
</dbReference>
<sequence length="196" mass="21873">MAHPMLDQISFKLAVPDSPLYLRPVRLSDAPNMRDRCADPLNVQFLPHLQGKEIQTVSDVKDWIRIVQAGFNKDSLFLVVISTEGGTEKAIGEGPLGYINWDTQQAESGIMLDHQQAGKGIATKVLNTTMDFAFQQLGLQTVNYGTLKDNKAMAKVLQDKLKVKGTPQEKTRKDGKLELIFSFNRDEWLVATTPTD</sequence>
<evidence type="ECO:0000313" key="3">
    <source>
        <dbReference type="Proteomes" id="UP000000561"/>
    </source>
</evidence>
<dbReference type="InterPro" id="IPR016181">
    <property type="entry name" value="Acyl_CoA_acyltransferase"/>
</dbReference>
<dbReference type="Gene3D" id="3.40.630.30">
    <property type="match status" value="1"/>
</dbReference>
<dbReference type="InterPro" id="IPR051908">
    <property type="entry name" value="Ribosomal_N-acetyltransferase"/>
</dbReference>
<dbReference type="RefSeq" id="XP_011388515.1">
    <property type="nucleotide sequence ID" value="XM_011390213.1"/>
</dbReference>
<dbReference type="GO" id="GO:1990189">
    <property type="term" value="F:protein N-terminal-serine acetyltransferase activity"/>
    <property type="evidence" value="ECO:0000318"/>
    <property type="project" value="GO_Central"/>
</dbReference>
<feature type="domain" description="N-acetyltransferase" evidence="1">
    <location>
        <begin position="20"/>
        <end position="158"/>
    </location>
</feature>
<evidence type="ECO:0000259" key="1">
    <source>
        <dbReference type="Pfam" id="PF13302"/>
    </source>
</evidence>
<dbReference type="PANTHER" id="PTHR43441">
    <property type="entry name" value="RIBOSOMAL-PROTEIN-SERINE ACETYLTRANSFERASE"/>
    <property type="match status" value="1"/>
</dbReference>
<accession>A0A0D1C851</accession>
<gene>
    <name evidence="2" type="ORF">UMAG_02162</name>
</gene>
<dbReference type="VEuPathDB" id="FungiDB:UMAG_02162"/>
<organism evidence="2 3">
    <name type="scientific">Mycosarcoma maydis</name>
    <name type="common">Corn smut fungus</name>
    <name type="synonym">Ustilago maydis</name>
    <dbReference type="NCBI Taxonomy" id="5270"/>
    <lineage>
        <taxon>Eukaryota</taxon>
        <taxon>Fungi</taxon>
        <taxon>Dikarya</taxon>
        <taxon>Basidiomycota</taxon>
        <taxon>Ustilaginomycotina</taxon>
        <taxon>Ustilaginomycetes</taxon>
        <taxon>Ustilaginales</taxon>
        <taxon>Ustilaginaceae</taxon>
        <taxon>Mycosarcoma</taxon>
    </lineage>
</organism>
<dbReference type="eggNOG" id="ENOG502SBNH">
    <property type="taxonomic scope" value="Eukaryota"/>
</dbReference>
<dbReference type="SUPFAM" id="SSF55729">
    <property type="entry name" value="Acyl-CoA N-acyltransferases (Nat)"/>
    <property type="match status" value="1"/>
</dbReference>
<dbReference type="PANTHER" id="PTHR43441:SF2">
    <property type="entry name" value="FAMILY ACETYLTRANSFERASE, PUTATIVE (AFU_ORTHOLOGUE AFUA_7G00850)-RELATED"/>
    <property type="match status" value="1"/>
</dbReference>
<dbReference type="Proteomes" id="UP000000561">
    <property type="component" value="Chromosome 5"/>
</dbReference>